<accession>A0A382K2B8</accession>
<reference evidence="2" key="1">
    <citation type="submission" date="2018-05" db="EMBL/GenBank/DDBJ databases">
        <authorList>
            <person name="Lanie J.A."/>
            <person name="Ng W.-L."/>
            <person name="Kazmierczak K.M."/>
            <person name="Andrzejewski T.M."/>
            <person name="Davidsen T.M."/>
            <person name="Wayne K.J."/>
            <person name="Tettelin H."/>
            <person name="Glass J.I."/>
            <person name="Rusch D."/>
            <person name="Podicherti R."/>
            <person name="Tsui H.-C.T."/>
            <person name="Winkler M.E."/>
        </authorList>
    </citation>
    <scope>NUCLEOTIDE SEQUENCE</scope>
</reference>
<evidence type="ECO:0000313" key="2">
    <source>
        <dbReference type="EMBL" id="SVC18600.1"/>
    </source>
</evidence>
<dbReference type="AlphaFoldDB" id="A0A382K2B8"/>
<evidence type="ECO:0000256" key="1">
    <source>
        <dbReference type="SAM" id="Phobius"/>
    </source>
</evidence>
<keyword evidence="1" id="KW-0812">Transmembrane</keyword>
<feature type="transmembrane region" description="Helical" evidence="1">
    <location>
        <begin position="62"/>
        <end position="81"/>
    </location>
</feature>
<proteinExistence type="predicted"/>
<gene>
    <name evidence="2" type="ORF">METZ01_LOCUS271454</name>
</gene>
<keyword evidence="1" id="KW-0472">Membrane</keyword>
<sequence length="82" mass="8735">MFRQCNDCDFEWHESDGKVCPACGSDSMDSESEDESDSAARAEMNEGGAFGSGPYAKSQASCMVALAIMALVYFIVCFVLGG</sequence>
<dbReference type="EMBL" id="UINC01077976">
    <property type="protein sequence ID" value="SVC18600.1"/>
    <property type="molecule type" value="Genomic_DNA"/>
</dbReference>
<protein>
    <submittedName>
        <fullName evidence="2">Uncharacterized protein</fullName>
    </submittedName>
</protein>
<name>A0A382K2B8_9ZZZZ</name>
<keyword evidence="1" id="KW-1133">Transmembrane helix</keyword>
<organism evidence="2">
    <name type="scientific">marine metagenome</name>
    <dbReference type="NCBI Taxonomy" id="408172"/>
    <lineage>
        <taxon>unclassified sequences</taxon>
        <taxon>metagenomes</taxon>
        <taxon>ecological metagenomes</taxon>
    </lineage>
</organism>